<reference evidence="1" key="1">
    <citation type="submission" date="2013-01" db="EMBL/GenBank/DDBJ databases">
        <title>Genome draft of Hydrogenophaga taeniospiralis 2K1.</title>
        <authorList>
            <person name="Gomila M."/>
            <person name="Lalucat J."/>
        </authorList>
    </citation>
    <scope>NUCLEOTIDE SEQUENCE</scope>
    <source>
        <strain evidence="1">CCUG 15921</strain>
    </source>
</reference>
<protein>
    <recommendedName>
        <fullName evidence="3">DUF2817 domain-containing protein</fullName>
    </recommendedName>
</protein>
<dbReference type="RefSeq" id="WP_068167443.1">
    <property type="nucleotide sequence ID" value="NZ_AOGK01000020.1"/>
</dbReference>
<evidence type="ECO:0000313" key="2">
    <source>
        <dbReference type="Proteomes" id="UP001152876"/>
    </source>
</evidence>
<keyword evidence="2" id="KW-1185">Reference proteome</keyword>
<dbReference type="OrthoDB" id="4014363at2"/>
<dbReference type="Pfam" id="PF10994">
    <property type="entry name" value="DUF2817"/>
    <property type="match status" value="1"/>
</dbReference>
<comment type="caution">
    <text evidence="1">The sequence shown here is derived from an EMBL/GenBank/DDBJ whole genome shotgun (WGS) entry which is preliminary data.</text>
</comment>
<dbReference type="CDD" id="cd06233">
    <property type="entry name" value="M14-like"/>
    <property type="match status" value="1"/>
</dbReference>
<evidence type="ECO:0008006" key="3">
    <source>
        <dbReference type="Google" id="ProtNLM"/>
    </source>
</evidence>
<name>A0A9X4NT35_9BURK</name>
<proteinExistence type="predicted"/>
<accession>A0A9X4NT35</accession>
<dbReference type="Gene3D" id="3.40.630.10">
    <property type="entry name" value="Zn peptidases"/>
    <property type="match status" value="1"/>
</dbReference>
<gene>
    <name evidence="1" type="ORF">H010_19117</name>
</gene>
<dbReference type="AlphaFoldDB" id="A0A9X4NT35"/>
<dbReference type="EMBL" id="AOGK01000020">
    <property type="protein sequence ID" value="MDG5977378.1"/>
    <property type="molecule type" value="Genomic_DNA"/>
</dbReference>
<dbReference type="Proteomes" id="UP001152876">
    <property type="component" value="Unassembled WGS sequence"/>
</dbReference>
<evidence type="ECO:0000313" key="1">
    <source>
        <dbReference type="EMBL" id="MDG5977378.1"/>
    </source>
</evidence>
<dbReference type="InterPro" id="IPR021259">
    <property type="entry name" value="DUF2817"/>
</dbReference>
<sequence length="369" mass="39939">MIGPQQGFSPSYARARVQFLEGAAAAGMAIRSHNHPLPGRDGETLAMDVALDGPADARRLLIVSSACHGAEGYCGSGVQVFATHDAEWREHARAAGVAVLYIHALNPHGFSFVRRVTHENVDLNRNFQDFSGPLPGNPAYADLHALLLPETWPPGPDNQSAIGAYIEAHGLSAYQAAVTQGQHRFPGGMFFGGTSPTWSNQTLRQVLRQHGGRARHIAWIDLHTGLGPSGVGERIFACRDDATALARARAWWGGGGQTPVTSIYDGSSTSARLSGLMWGAVYEECAQAEYTGIAMEYGTVPIMEVIDALRGDHWLHLHPEAPAELQRAIRQRMKEAFYVDTDTWRAQIVVQARQALFQAVDGLKASTQG</sequence>
<organism evidence="1 2">
    <name type="scientific">Hydrogenophaga taeniospiralis CCUG 15921</name>
    <dbReference type="NCBI Taxonomy" id="1281780"/>
    <lineage>
        <taxon>Bacteria</taxon>
        <taxon>Pseudomonadati</taxon>
        <taxon>Pseudomonadota</taxon>
        <taxon>Betaproteobacteria</taxon>
        <taxon>Burkholderiales</taxon>
        <taxon>Comamonadaceae</taxon>
        <taxon>Hydrogenophaga</taxon>
    </lineage>
</organism>
<dbReference type="SUPFAM" id="SSF53187">
    <property type="entry name" value="Zn-dependent exopeptidases"/>
    <property type="match status" value="1"/>
</dbReference>